<dbReference type="RefSeq" id="WP_055193955.1">
    <property type="nucleotide sequence ID" value="NZ_CABIYH010000009.1"/>
</dbReference>
<evidence type="ECO:0000313" key="2">
    <source>
        <dbReference type="EMBL" id="CUM98781.1"/>
    </source>
</evidence>
<feature type="transmembrane region" description="Helical" evidence="1">
    <location>
        <begin position="36"/>
        <end position="59"/>
    </location>
</feature>
<dbReference type="Proteomes" id="UP000284465">
    <property type="component" value="Unassembled WGS sequence"/>
</dbReference>
<evidence type="ECO:0000313" key="4">
    <source>
        <dbReference type="Proteomes" id="UP000284465"/>
    </source>
</evidence>
<gene>
    <name evidence="3" type="ORF">DW927_13165</name>
    <name evidence="2" type="ORF">ERS852572_01393</name>
</gene>
<dbReference type="STRING" id="166486.ERS852572_01393"/>
<feature type="transmembrane region" description="Helical" evidence="1">
    <location>
        <begin position="104"/>
        <end position="130"/>
    </location>
</feature>
<reference evidence="2" key="1">
    <citation type="submission" date="2015-09" db="EMBL/GenBank/DDBJ databases">
        <authorList>
            <consortium name="Pathogen Informatics"/>
        </authorList>
    </citation>
    <scope>NUCLEOTIDE SEQUENCE [LARGE SCALE GENOMIC DNA]</scope>
    <source>
        <strain evidence="2">2789STDY5834960</strain>
    </source>
</reference>
<dbReference type="EMBL" id="QSFP01000015">
    <property type="protein sequence ID" value="RHA65912.1"/>
    <property type="molecule type" value="Genomic_DNA"/>
</dbReference>
<protein>
    <submittedName>
        <fullName evidence="3">ECF transporter S component</fullName>
    </submittedName>
    <submittedName>
        <fullName evidence="2">Protein of uncharacterized function (DUF3816)</fullName>
    </submittedName>
</protein>
<evidence type="ECO:0000256" key="1">
    <source>
        <dbReference type="SAM" id="Phobius"/>
    </source>
</evidence>
<dbReference type="EMBL" id="CYXZ01000009">
    <property type="protein sequence ID" value="CUM98781.1"/>
    <property type="molecule type" value="Genomic_DNA"/>
</dbReference>
<keyword evidence="1" id="KW-1133">Transmembrane helix</keyword>
<dbReference type="OrthoDB" id="2001924at2"/>
<evidence type="ECO:0000313" key="3">
    <source>
        <dbReference type="EMBL" id="RHA65912.1"/>
    </source>
</evidence>
<name>A0A173T812_9FIRM</name>
<proteinExistence type="predicted"/>
<feature type="transmembrane region" description="Helical" evidence="1">
    <location>
        <begin position="150"/>
        <end position="171"/>
    </location>
</feature>
<feature type="transmembrane region" description="Helical" evidence="1">
    <location>
        <begin position="71"/>
        <end position="97"/>
    </location>
</feature>
<organism evidence="2">
    <name type="scientific">Roseburia intestinalis</name>
    <dbReference type="NCBI Taxonomy" id="166486"/>
    <lineage>
        <taxon>Bacteria</taxon>
        <taxon>Bacillati</taxon>
        <taxon>Bacillota</taxon>
        <taxon>Clostridia</taxon>
        <taxon>Lachnospirales</taxon>
        <taxon>Lachnospiraceae</taxon>
        <taxon>Roseburia</taxon>
    </lineage>
</organism>
<reference evidence="3 4" key="2">
    <citation type="submission" date="2018-08" db="EMBL/GenBank/DDBJ databases">
        <title>A genome reference for cultivated species of the human gut microbiota.</title>
        <authorList>
            <person name="Zou Y."/>
            <person name="Xue W."/>
            <person name="Luo G."/>
        </authorList>
    </citation>
    <scope>NUCLEOTIDE SEQUENCE [LARGE SCALE GENOMIC DNA]</scope>
    <source>
        <strain evidence="3 4">AM43-11</strain>
    </source>
</reference>
<sequence length="179" mass="18493">MKITTKQITTTAVLLAICIVSQFFKNTSVYITGPIINACLIIAALGAGMACGIILSVITPVTSFLITGSPIMSAIPAIIPCVMIGNIILVVAVSLIAKKIKGNAGLIAGMAAGSIVKALFMGVVIALVLIPSLLPEAMVPKMAVFQTTFSVTQLITAAIGSVLAFVIWIPLKKVIAEQN</sequence>
<dbReference type="Gene3D" id="1.10.1760.20">
    <property type="match status" value="1"/>
</dbReference>
<keyword evidence="1" id="KW-0812">Transmembrane</keyword>
<accession>A0A173T812</accession>
<dbReference type="AlphaFoldDB" id="A0A173T812"/>
<keyword evidence="1" id="KW-0472">Membrane</keyword>
<dbReference type="InterPro" id="IPR024529">
    <property type="entry name" value="ECF_trnsprt_substrate-spec"/>
</dbReference>
<dbReference type="PaxDb" id="166486-ERS852572_01393"/>
<dbReference type="Proteomes" id="UP000095350">
    <property type="component" value="Unassembled WGS sequence"/>
</dbReference>
<dbReference type="Pfam" id="PF12822">
    <property type="entry name" value="ECF_trnsprt"/>
    <property type="match status" value="1"/>
</dbReference>
<dbReference type="GO" id="GO:0022857">
    <property type="term" value="F:transmembrane transporter activity"/>
    <property type="evidence" value="ECO:0007669"/>
    <property type="project" value="InterPro"/>
</dbReference>